<evidence type="ECO:0000313" key="5">
    <source>
        <dbReference type="EMBL" id="MFC6755289.1"/>
    </source>
</evidence>
<dbReference type="InterPro" id="IPR019999">
    <property type="entry name" value="Anth_synth_I-like"/>
</dbReference>
<keyword evidence="3" id="KW-0057">Aromatic amino acid biosynthesis</keyword>
<dbReference type="RefSeq" id="WP_379784286.1">
    <property type="nucleotide sequence ID" value="NZ_JBHSWW010000679.1"/>
</dbReference>
<name>A0ABD5SEF1_9EURY</name>
<keyword evidence="6" id="KW-1185">Reference proteome</keyword>
<dbReference type="InterPro" id="IPR005801">
    <property type="entry name" value="ADC_synthase"/>
</dbReference>
<sequence length="68" mass="7324">GRNAYCGSVFYSSVNGQFDASITIRSLVATGSELYCWGGGGITSDSNTDDEYRESITKVAKLINYEGQ</sequence>
<evidence type="ECO:0000259" key="4">
    <source>
        <dbReference type="Pfam" id="PF00425"/>
    </source>
</evidence>
<evidence type="ECO:0000313" key="6">
    <source>
        <dbReference type="Proteomes" id="UP001596442"/>
    </source>
</evidence>
<organism evidence="5 6">
    <name type="scientific">Halorubrum tibetense</name>
    <dbReference type="NCBI Taxonomy" id="175631"/>
    <lineage>
        <taxon>Archaea</taxon>
        <taxon>Methanobacteriati</taxon>
        <taxon>Methanobacteriota</taxon>
        <taxon>Stenosarchaea group</taxon>
        <taxon>Halobacteria</taxon>
        <taxon>Halobacteriales</taxon>
        <taxon>Haloferacaceae</taxon>
        <taxon>Halorubrum</taxon>
    </lineage>
</organism>
<protein>
    <submittedName>
        <fullName evidence="5">Chorismate-binding protein</fullName>
    </submittedName>
</protein>
<dbReference type="Pfam" id="PF00425">
    <property type="entry name" value="Chorismate_bind"/>
    <property type="match status" value="1"/>
</dbReference>
<dbReference type="Gene3D" id="3.60.120.10">
    <property type="entry name" value="Anthranilate synthase"/>
    <property type="match status" value="1"/>
</dbReference>
<comment type="pathway">
    <text evidence="1">Amino-acid biosynthesis; L-tryptophan biosynthesis; L-tryptophan from chorismate: step 1/5.</text>
</comment>
<feature type="non-terminal residue" evidence="5">
    <location>
        <position position="1"/>
    </location>
</feature>
<keyword evidence="2" id="KW-0028">Amino-acid biosynthesis</keyword>
<dbReference type="Proteomes" id="UP001596442">
    <property type="component" value="Unassembled WGS sequence"/>
</dbReference>
<evidence type="ECO:0000256" key="3">
    <source>
        <dbReference type="ARBA" id="ARBA00023141"/>
    </source>
</evidence>
<reference evidence="5 6" key="1">
    <citation type="journal article" date="2019" name="Int. J. Syst. Evol. Microbiol.">
        <title>The Global Catalogue of Microorganisms (GCM) 10K type strain sequencing project: providing services to taxonomists for standard genome sequencing and annotation.</title>
        <authorList>
            <consortium name="The Broad Institute Genomics Platform"/>
            <consortium name="The Broad Institute Genome Sequencing Center for Infectious Disease"/>
            <person name="Wu L."/>
            <person name="Ma J."/>
        </authorList>
    </citation>
    <scope>NUCLEOTIDE SEQUENCE [LARGE SCALE GENOMIC DNA]</scope>
    <source>
        <strain evidence="5 6">CGMCC 1.3239</strain>
    </source>
</reference>
<dbReference type="PANTHER" id="PTHR11236">
    <property type="entry name" value="AMINOBENZOATE/ANTHRANILATE SYNTHASE"/>
    <property type="match status" value="1"/>
</dbReference>
<feature type="domain" description="Chorismate-utilising enzyme C-terminal" evidence="4">
    <location>
        <begin position="2"/>
        <end position="58"/>
    </location>
</feature>
<dbReference type="SUPFAM" id="SSF56322">
    <property type="entry name" value="ADC synthase"/>
    <property type="match status" value="1"/>
</dbReference>
<comment type="caution">
    <text evidence="5">The sequence shown here is derived from an EMBL/GenBank/DDBJ whole genome shotgun (WGS) entry which is preliminary data.</text>
</comment>
<dbReference type="InterPro" id="IPR015890">
    <property type="entry name" value="Chorismate_C"/>
</dbReference>
<keyword evidence="2" id="KW-0822">Tryptophan biosynthesis</keyword>
<proteinExistence type="predicted"/>
<dbReference type="GO" id="GO:0000162">
    <property type="term" value="P:L-tryptophan biosynthetic process"/>
    <property type="evidence" value="ECO:0007669"/>
    <property type="project" value="UniProtKB-KW"/>
</dbReference>
<dbReference type="AlphaFoldDB" id="A0ABD5SEF1"/>
<dbReference type="EMBL" id="JBHSWW010000679">
    <property type="protein sequence ID" value="MFC6755289.1"/>
    <property type="molecule type" value="Genomic_DNA"/>
</dbReference>
<evidence type="ECO:0000256" key="1">
    <source>
        <dbReference type="ARBA" id="ARBA00004873"/>
    </source>
</evidence>
<evidence type="ECO:0000256" key="2">
    <source>
        <dbReference type="ARBA" id="ARBA00022822"/>
    </source>
</evidence>
<accession>A0ABD5SEF1</accession>
<dbReference type="PANTHER" id="PTHR11236:SF50">
    <property type="entry name" value="AMINODEOXYCHORISMATE SYNTHASE COMPONENT 1"/>
    <property type="match status" value="1"/>
</dbReference>
<gene>
    <name evidence="5" type="ORF">ACFQEU_17715</name>
</gene>